<dbReference type="AlphaFoldDB" id="A0A9J5Z260"/>
<protein>
    <submittedName>
        <fullName evidence="1">Uncharacterized protein</fullName>
    </submittedName>
</protein>
<evidence type="ECO:0000313" key="2">
    <source>
        <dbReference type="Proteomes" id="UP000824120"/>
    </source>
</evidence>
<name>A0A9J5Z260_SOLCO</name>
<proteinExistence type="predicted"/>
<sequence length="73" mass="7914">MKSSISLPVKDTEMSCTTPLSPSYLNNLAPPSQPGPHLSTLFDCLFEGDLLEHRHSESNILAASENMVIESLA</sequence>
<comment type="caution">
    <text evidence="1">The sequence shown here is derived from an EMBL/GenBank/DDBJ whole genome shotgun (WGS) entry which is preliminary data.</text>
</comment>
<reference evidence="1 2" key="1">
    <citation type="submission" date="2020-09" db="EMBL/GenBank/DDBJ databases">
        <title>De no assembly of potato wild relative species, Solanum commersonii.</title>
        <authorList>
            <person name="Cho K."/>
        </authorList>
    </citation>
    <scope>NUCLEOTIDE SEQUENCE [LARGE SCALE GENOMIC DNA]</scope>
    <source>
        <strain evidence="1">LZ3.2</strain>
        <tissue evidence="1">Leaf</tissue>
    </source>
</reference>
<dbReference type="EMBL" id="JACXVP010000005">
    <property type="protein sequence ID" value="KAG5605174.1"/>
    <property type="molecule type" value="Genomic_DNA"/>
</dbReference>
<keyword evidence="2" id="KW-1185">Reference proteome</keyword>
<dbReference type="Proteomes" id="UP000824120">
    <property type="component" value="Chromosome 5"/>
</dbReference>
<accession>A0A9J5Z260</accession>
<gene>
    <name evidence="1" type="ORF">H5410_026666</name>
</gene>
<organism evidence="1 2">
    <name type="scientific">Solanum commersonii</name>
    <name type="common">Commerson's wild potato</name>
    <name type="synonym">Commerson's nightshade</name>
    <dbReference type="NCBI Taxonomy" id="4109"/>
    <lineage>
        <taxon>Eukaryota</taxon>
        <taxon>Viridiplantae</taxon>
        <taxon>Streptophyta</taxon>
        <taxon>Embryophyta</taxon>
        <taxon>Tracheophyta</taxon>
        <taxon>Spermatophyta</taxon>
        <taxon>Magnoliopsida</taxon>
        <taxon>eudicotyledons</taxon>
        <taxon>Gunneridae</taxon>
        <taxon>Pentapetalae</taxon>
        <taxon>asterids</taxon>
        <taxon>lamiids</taxon>
        <taxon>Solanales</taxon>
        <taxon>Solanaceae</taxon>
        <taxon>Solanoideae</taxon>
        <taxon>Solaneae</taxon>
        <taxon>Solanum</taxon>
    </lineage>
</organism>
<evidence type="ECO:0000313" key="1">
    <source>
        <dbReference type="EMBL" id="KAG5605174.1"/>
    </source>
</evidence>